<dbReference type="Proteomes" id="UP000236316">
    <property type="component" value="Segment"/>
</dbReference>
<evidence type="ECO:0000313" key="3">
    <source>
        <dbReference type="Proteomes" id="UP000236316"/>
    </source>
</evidence>
<feature type="region of interest" description="Disordered" evidence="1">
    <location>
        <begin position="179"/>
        <end position="201"/>
    </location>
</feature>
<protein>
    <submittedName>
        <fullName evidence="2">Tetratricopeptide repeat protein</fullName>
    </submittedName>
</protein>
<keyword evidence="3" id="KW-1185">Reference proteome</keyword>
<accession>A0A2I2L5Y2</accession>
<dbReference type="GeneID" id="35381672"/>
<evidence type="ECO:0000313" key="2">
    <source>
        <dbReference type="EMBL" id="SNW62921.1"/>
    </source>
</evidence>
<gene>
    <name evidence="2" type="ORF">ORPV_1017</name>
</gene>
<dbReference type="RefSeq" id="YP_009449223.1">
    <property type="nucleotide sequence ID" value="NC_036594.1"/>
</dbReference>
<proteinExistence type="predicted"/>
<dbReference type="KEGG" id="vg:35381672"/>
<sequence length="382" mass="41053">MNQTQQSGFGGQQAQQQGSGKKSNKNSSTIKRTGDFLPTLQQALGAAQANPVGEYLLLEADTSAYKLAPITGLATRVKGLQTKGAENIYFFPTLRVAAFNTGLPTLVQDLNKILPPGVLEREQNTVYDKSSINEGGLLYDRFVDERSRYRAQSKGKKTGGQILFPLDVVDDFYEQAFPKKAKGQGTQGKQTKSPRNRGGSDQEKLVNLFNSLRNDPNFVIDVSAKVGGAKISKPKGASNAGAKGQKKAAGNLPIVSNNRANLQEALRLLQTAGTVDLNAANNALAAWDNIMQQAQQAQQQGQQQQPQQQQQAFVAQQPQQLNAQQFGGFQNFGTQAQAPLAFGQQGGFQNFNNQAPLPFAQGGFGQQSGFGQQGGFQNMGAL</sequence>
<feature type="compositionally biased region" description="Low complexity" evidence="1">
    <location>
        <begin position="1"/>
        <end position="28"/>
    </location>
</feature>
<dbReference type="EMBL" id="LT906555">
    <property type="protein sequence ID" value="SNW62921.1"/>
    <property type="molecule type" value="Genomic_DNA"/>
</dbReference>
<feature type="region of interest" description="Disordered" evidence="1">
    <location>
        <begin position="297"/>
        <end position="316"/>
    </location>
</feature>
<organism evidence="2">
    <name type="scientific">Orpheovirus IHUMI-LCC2</name>
    <dbReference type="NCBI Taxonomy" id="2023057"/>
    <lineage>
        <taxon>Viruses</taxon>
        <taxon>Varidnaviria</taxon>
        <taxon>Bamfordvirae</taxon>
        <taxon>Nucleocytoviricota</taxon>
        <taxon>Megaviricetes</taxon>
        <taxon>Pimascovirales</taxon>
        <taxon>Ocovirineae</taxon>
        <taxon>Orpheoviridae</taxon>
        <taxon>Alphaorpheovirus</taxon>
        <taxon>Alphaorpheovirus massiliense</taxon>
    </lineage>
</organism>
<evidence type="ECO:0000256" key="1">
    <source>
        <dbReference type="SAM" id="MobiDB-lite"/>
    </source>
</evidence>
<reference evidence="2" key="1">
    <citation type="submission" date="2017-08" db="EMBL/GenBank/DDBJ databases">
        <authorList>
            <consortium name="Urmite Genomes"/>
        </authorList>
    </citation>
    <scope>NUCLEOTIDE SEQUENCE [LARGE SCALE GENOMIC DNA]</scope>
    <source>
        <strain evidence="2">IHUMI-LCC2</strain>
    </source>
</reference>
<feature type="region of interest" description="Disordered" evidence="1">
    <location>
        <begin position="1"/>
        <end position="32"/>
    </location>
</feature>
<name>A0A2I2L5Y2_9VIRU</name>